<dbReference type="SUPFAM" id="SSF69322">
    <property type="entry name" value="Tricorn protease domain 2"/>
    <property type="match status" value="1"/>
</dbReference>
<feature type="transmembrane region" description="Helical" evidence="2">
    <location>
        <begin position="21"/>
        <end position="41"/>
    </location>
</feature>
<dbReference type="EMBL" id="JACHDN010000001">
    <property type="protein sequence ID" value="MBB5473205.1"/>
    <property type="molecule type" value="Genomic_DNA"/>
</dbReference>
<reference evidence="4 5" key="1">
    <citation type="submission" date="2020-08" db="EMBL/GenBank/DDBJ databases">
        <title>Sequencing the genomes of 1000 actinobacteria strains.</title>
        <authorList>
            <person name="Klenk H.-P."/>
        </authorList>
    </citation>
    <scope>NUCLEOTIDE SEQUENCE [LARGE SCALE GENOMIC DNA]</scope>
    <source>
        <strain evidence="4 5">DSM 9581</strain>
    </source>
</reference>
<sequence>MNTTRTSTGSGRGVEAALARWAGRGLVAATASGALVAVMLVPAEPSAAHERAQAAQEVLAWARSNAATAADPSGPAPAPAPHAQVAPEPTGGSGPHVWGTGTVTPGAGGQIAGGQVSVEFSGHDLADPVDVTLTALDEATAATAGDGESVVVLAPGFDVTALDPAGEQVTAFPNDAPDAPGPAPSAAARRSGGSLPVTEAEDGSALIGGLPVGRAPHPQAANLDAELGESMAGDDGDSVPGVRVEVQVDPDALDGIRPGSVRLMTRETDADPWSVVPSFLDTDRSVVVGELDHLSQFVVIGGKDVGDPRPRVVLDPDNDRAFANSPGPRVTEVGYNVELANQVAARLRQTCNADVVVTRTTPIPELGRDVRAGMAYAHQPDLTVTFGFNGNDGTAWGNIGNGGSEVYSRGGGLDEQARATVLNVLPAYTGRPANPKSRANLTYPEYAGLPGALIHLETLFLDHNFDRPVIDNGFSFIVDGVFTSLGLQLENQGFDCSDPNRGGGWPSPPSAAQIAAWMQLGFKNYAAYGGDPVNFATGNLVELEGLFHVTGPGGSDAQVALVYNSQDGRLSRFGAGWTSDLTARAQRFTDGSVMVVRGDGASFTFAANGAGGYTADANTGATLAEAGGGHLLLTVDDGTTWRFDASHPEGVGDVVERRDPTGAVTRFEYAPIDGDPMFRPLTAVVLPGEQRVTVTSDARGIVTALTAPDGRTWQLGYDAALDLRTITLPDGRVRGFDYDAAHRLTVARDGAGAVYLTNTYDAAGRVVSQGDGVGGTRTFAYRAGGVDYTDAAGSVWSYEVDARSRVTAFTDPLGQNTTVEYGALDAPTALVGPDGRRTSYDLDAQGRPTAVDAPGAGRTDLVLDPLGRVTQVTGPGAEDGSTLTTSIRRDGAGRPTEVERPDGSVEVTRYDAAGNPVAFVDAGGERWTATFDARGNQTGATDPLGRTTTSAYDAGNRLTSRTLPSGATWAYAYDTAGRLITETDPNGAVTAYGYDGNDNLTSITDPTGGVTRQVWDTGRRLTQVTDPNGSVTRYTYNAEDVLVSESDPNGAVTAYTLDAAHRVVAVTDPTGGVWERTLDESGNVVAQTDPAGGVSTWEYDEAGRPIAQTDRDGVVTAYAYAANGQLLETRDSAGATTAFTYDAGGRVIAETGPDGTTTYAYNPVGQLVATTDPAGNATQTVYDPAGQLTSWTDRTGSTTSFEYDVDGNQVASVDADGVRETWTLDPAGQVLAAGIDGGAAWEYTYDAAGRVTAKSNALGAATAYSYDPAGQLLQVTDPTGATTRFAYDPAGRQTATTDPGGVVTAYRYDLAGQLTKVVQNATDSGEQTESENVTTTYAYTAVGDLERVTGPTGAVTVYEYTPGGRVLAETDPLGNTWAYTYDDAGRLAGEVDPDSRAVAYAYDDAGRVRSVEYTQSRPTARARAADGEVVRVELEYDATGNAIAMTDPTGVTGWTYDSEGRRTAQRTTAGTLTTTYSPAGRQIGQTTPDGVTQRWAYDSAGRVVAQGTPAGVMAYTYDGADQITAVARTNADGTTGPLSLFAYDPAGRTTGVRHQVTELDPVVAPEPGDVALTCDTCLPGADYLAGRTLPGAGTTGSGVWDIQIDQTYTATGHVATRTRVDTGGRVLDGAYTYDPLGRLTGGTEADQLPEPGPGPDDTDELGAGPVPLPETEGPDEPVAGPPVTQLAYAYDAAGNRTTATVTAPDGTTRTQAAVFDAANRLTRTTDTARQDGGAERAASGLVADAGSGSVTEYRYDDAGNRTQETSTPIGGGVLSAGARTREYAYGPDGRLARVTDPDRTVAFTRDGLGRTATTTTSTQFVSGA</sequence>
<gene>
    <name evidence="4" type="ORF">HNR08_001941</name>
</gene>
<evidence type="ECO:0000256" key="1">
    <source>
        <dbReference type="SAM" id="MobiDB-lite"/>
    </source>
</evidence>
<feature type="region of interest" description="Disordered" evidence="1">
    <location>
        <begin position="1634"/>
        <end position="1682"/>
    </location>
</feature>
<dbReference type="SUPFAM" id="SSF69304">
    <property type="entry name" value="Tricorn protease N-terminal domain"/>
    <property type="match status" value="1"/>
</dbReference>
<dbReference type="SUPFAM" id="SSF53187">
    <property type="entry name" value="Zn-dependent exopeptidases"/>
    <property type="match status" value="1"/>
</dbReference>
<dbReference type="Gene3D" id="2.180.10.10">
    <property type="entry name" value="RHS repeat-associated core"/>
    <property type="match status" value="6"/>
</dbReference>
<dbReference type="NCBIfam" id="TIGR01643">
    <property type="entry name" value="YD_repeat_2x"/>
    <property type="match status" value="19"/>
</dbReference>
<dbReference type="InterPro" id="IPR031325">
    <property type="entry name" value="RHS_repeat"/>
</dbReference>
<protein>
    <submittedName>
        <fullName evidence="4">YD repeat-containing protein</fullName>
    </submittedName>
</protein>
<dbReference type="PANTHER" id="PTHR32305">
    <property type="match status" value="1"/>
</dbReference>
<name>A0A7W8SFN9_9CELL</name>
<dbReference type="RefSeq" id="WP_183834976.1">
    <property type="nucleotide sequence ID" value="NZ_JACHDN010000001.1"/>
</dbReference>
<evidence type="ECO:0000259" key="3">
    <source>
        <dbReference type="Pfam" id="PF20148"/>
    </source>
</evidence>
<proteinExistence type="predicted"/>
<comment type="caution">
    <text evidence="4">The sequence shown here is derived from an EMBL/GenBank/DDBJ whole genome shotgun (WGS) entry which is preliminary data.</text>
</comment>
<feature type="region of interest" description="Disordered" evidence="1">
    <location>
        <begin position="65"/>
        <end position="110"/>
    </location>
</feature>
<dbReference type="Gene3D" id="3.40.630.40">
    <property type="entry name" value="Zn-dependent exopeptidases"/>
    <property type="match status" value="1"/>
</dbReference>
<dbReference type="PANTHER" id="PTHR32305:SF15">
    <property type="entry name" value="PROTEIN RHSA-RELATED"/>
    <property type="match status" value="1"/>
</dbReference>
<keyword evidence="2" id="KW-1133">Transmembrane helix</keyword>
<feature type="region of interest" description="Disordered" evidence="1">
    <location>
        <begin position="171"/>
        <end position="218"/>
    </location>
</feature>
<dbReference type="InterPro" id="IPR006530">
    <property type="entry name" value="YD"/>
</dbReference>
<keyword evidence="2" id="KW-0812">Transmembrane</keyword>
<dbReference type="InterPro" id="IPR050708">
    <property type="entry name" value="T6SS_VgrG/RHS"/>
</dbReference>
<dbReference type="Proteomes" id="UP000564629">
    <property type="component" value="Unassembled WGS sequence"/>
</dbReference>
<dbReference type="InterPro" id="IPR045351">
    <property type="entry name" value="DUF6531"/>
</dbReference>
<organism evidence="4 5">
    <name type="scientific">Cellulomonas hominis</name>
    <dbReference type="NCBI Taxonomy" id="156981"/>
    <lineage>
        <taxon>Bacteria</taxon>
        <taxon>Bacillati</taxon>
        <taxon>Actinomycetota</taxon>
        <taxon>Actinomycetes</taxon>
        <taxon>Micrococcales</taxon>
        <taxon>Cellulomonadaceae</taxon>
        <taxon>Cellulomonas</taxon>
    </lineage>
</organism>
<evidence type="ECO:0000313" key="4">
    <source>
        <dbReference type="EMBL" id="MBB5473205.1"/>
    </source>
</evidence>
<feature type="domain" description="DUF6531" evidence="3">
    <location>
        <begin position="530"/>
        <end position="605"/>
    </location>
</feature>
<evidence type="ECO:0000256" key="2">
    <source>
        <dbReference type="SAM" id="Phobius"/>
    </source>
</evidence>
<dbReference type="Pfam" id="PF20148">
    <property type="entry name" value="DUF6531"/>
    <property type="match status" value="1"/>
</dbReference>
<evidence type="ECO:0000313" key="5">
    <source>
        <dbReference type="Proteomes" id="UP000564629"/>
    </source>
</evidence>
<accession>A0A7W8SFN9</accession>
<dbReference type="Pfam" id="PF05593">
    <property type="entry name" value="RHS_repeat"/>
    <property type="match status" value="12"/>
</dbReference>
<feature type="compositionally biased region" description="Low complexity" evidence="1">
    <location>
        <begin position="184"/>
        <end position="194"/>
    </location>
</feature>
<keyword evidence="2" id="KW-0472">Membrane</keyword>